<dbReference type="InterPro" id="IPR026676">
    <property type="entry name" value="SYCE1"/>
</dbReference>
<organism evidence="6 7">
    <name type="scientific">Phyllostomus discolor</name>
    <name type="common">pale spear-nosed bat</name>
    <dbReference type="NCBI Taxonomy" id="89673"/>
    <lineage>
        <taxon>Eukaryota</taxon>
        <taxon>Metazoa</taxon>
        <taxon>Chordata</taxon>
        <taxon>Craniata</taxon>
        <taxon>Vertebrata</taxon>
        <taxon>Euteleostomi</taxon>
        <taxon>Mammalia</taxon>
        <taxon>Eutheria</taxon>
        <taxon>Laurasiatheria</taxon>
        <taxon>Chiroptera</taxon>
        <taxon>Yangochiroptera</taxon>
        <taxon>Phyllostomidae</taxon>
        <taxon>Phyllostominae</taxon>
        <taxon>Phyllostomus</taxon>
    </lineage>
</organism>
<evidence type="ECO:0000313" key="7">
    <source>
        <dbReference type="Proteomes" id="UP000664940"/>
    </source>
</evidence>
<dbReference type="GO" id="GO:0007130">
    <property type="term" value="P:synaptonemal complex assembly"/>
    <property type="evidence" value="ECO:0007669"/>
    <property type="project" value="InterPro"/>
</dbReference>
<dbReference type="PANTHER" id="PTHR21731:SF1">
    <property type="entry name" value="SYNAPTONEMAL COMPLEX CENTRAL ELEMENT PROTEIN 1-LIKE"/>
    <property type="match status" value="1"/>
</dbReference>
<name>A0A833YPU2_9CHIR</name>
<keyword evidence="3" id="KW-0469">Meiosis</keyword>
<feature type="compositionally biased region" description="Acidic residues" evidence="5">
    <location>
        <begin position="9"/>
        <end position="21"/>
    </location>
</feature>
<dbReference type="PANTHER" id="PTHR21731">
    <property type="entry name" value="SYNAPTONEMAL COMPLEX CENTRAL ELEMENT PROTEIN 1-LIKE"/>
    <property type="match status" value="1"/>
</dbReference>
<evidence type="ECO:0000256" key="3">
    <source>
        <dbReference type="ARBA" id="ARBA00023254"/>
    </source>
</evidence>
<dbReference type="AlphaFoldDB" id="A0A833YPU2"/>
<feature type="compositionally biased region" description="Basic and acidic residues" evidence="5">
    <location>
        <begin position="196"/>
        <end position="206"/>
    </location>
</feature>
<feature type="coiled-coil region" evidence="4">
    <location>
        <begin position="49"/>
        <end position="134"/>
    </location>
</feature>
<evidence type="ECO:0000256" key="2">
    <source>
        <dbReference type="ARBA" id="ARBA00023054"/>
    </source>
</evidence>
<evidence type="ECO:0000256" key="1">
    <source>
        <dbReference type="ARBA" id="ARBA00010094"/>
    </source>
</evidence>
<dbReference type="EMBL" id="JABVXQ010000014">
    <property type="protein sequence ID" value="KAF6079569.1"/>
    <property type="molecule type" value="Genomic_DNA"/>
</dbReference>
<accession>A0A833YPU2</accession>
<evidence type="ECO:0000256" key="4">
    <source>
        <dbReference type="SAM" id="Coils"/>
    </source>
</evidence>
<dbReference type="GO" id="GO:0000795">
    <property type="term" value="C:synaptonemal complex"/>
    <property type="evidence" value="ECO:0007669"/>
    <property type="project" value="InterPro"/>
</dbReference>
<reference evidence="6 7" key="1">
    <citation type="journal article" date="2020" name="Nature">
        <title>Six reference-quality genomes reveal evolution of bat adaptations.</title>
        <authorList>
            <person name="Jebb D."/>
            <person name="Huang Z."/>
            <person name="Pippel M."/>
            <person name="Hughes G.M."/>
            <person name="Lavrichenko K."/>
            <person name="Devanna P."/>
            <person name="Winkler S."/>
            <person name="Jermiin L.S."/>
            <person name="Skirmuntt E.C."/>
            <person name="Katzourakis A."/>
            <person name="Burkitt-Gray L."/>
            <person name="Ray D.A."/>
            <person name="Sullivan K.A.M."/>
            <person name="Roscito J.G."/>
            <person name="Kirilenko B.M."/>
            <person name="Davalos L.M."/>
            <person name="Corthals A.P."/>
            <person name="Power M.L."/>
            <person name="Jones G."/>
            <person name="Ransome R.D."/>
            <person name="Dechmann D.K.N."/>
            <person name="Locatelli A.G."/>
            <person name="Puechmaille S.J."/>
            <person name="Fedrigo O."/>
            <person name="Jarvis E.D."/>
            <person name="Hiller M."/>
            <person name="Vernes S.C."/>
            <person name="Myers E.W."/>
            <person name="Teeling E.C."/>
        </authorList>
    </citation>
    <scope>NUCLEOTIDE SEQUENCE [LARGE SCALE GENOMIC DNA]</scope>
    <source>
        <strain evidence="6">Bat1K_MPI-CBG_1</strain>
    </source>
</reference>
<comment type="caution">
    <text evidence="6">The sequence shown here is derived from an EMBL/GenBank/DDBJ whole genome shotgun (WGS) entry which is preliminary data.</text>
</comment>
<comment type="similarity">
    <text evidence="1">Belongs to the SYCE family.</text>
</comment>
<keyword evidence="2 4" id="KW-0175">Coiled coil</keyword>
<feature type="region of interest" description="Disordered" evidence="5">
    <location>
        <begin position="188"/>
        <end position="250"/>
    </location>
</feature>
<sequence>MAGKLEPLEVLEETQEGEDDEGQMKSSKTEDLLAMVKKLQKEGSLEPQIEDLIHRINELQQAKKKSSEELGEAQALWETLHRELDSLNGEKVHLEEVLSKKQEALRTLQLHSQMKSSEDQRLHVEEQLEDLMGQHKDLWEFQMLEQRLAWEICALQSSKDQLLIEENSLRAKLELVGQRLRSLPEVEGEGTLAAKEGPKVELEKFGEQVPTHTQSSSEDGDDRGELHSLHLPARRRKHLEPPVELDLMPR</sequence>
<gene>
    <name evidence="6" type="ORF">HJG60_018417</name>
</gene>
<dbReference type="Pfam" id="PF15233">
    <property type="entry name" value="SYCE1"/>
    <property type="match status" value="1"/>
</dbReference>
<protein>
    <submittedName>
        <fullName evidence="6">Synaptonemal complex central element protein 1 like</fullName>
    </submittedName>
</protein>
<proteinExistence type="inferred from homology"/>
<dbReference type="Proteomes" id="UP000664940">
    <property type="component" value="Unassembled WGS sequence"/>
</dbReference>
<feature type="region of interest" description="Disordered" evidence="5">
    <location>
        <begin position="1"/>
        <end position="29"/>
    </location>
</feature>
<evidence type="ECO:0000313" key="6">
    <source>
        <dbReference type="EMBL" id="KAF6079569.1"/>
    </source>
</evidence>
<evidence type="ECO:0000256" key="5">
    <source>
        <dbReference type="SAM" id="MobiDB-lite"/>
    </source>
</evidence>